<evidence type="ECO:0000256" key="9">
    <source>
        <dbReference type="ARBA" id="ARBA00023136"/>
    </source>
</evidence>
<dbReference type="InterPro" id="IPR039527">
    <property type="entry name" value="PIGG/GPI7"/>
</dbReference>
<dbReference type="Pfam" id="PF01663">
    <property type="entry name" value="Phosphodiest"/>
    <property type="match status" value="1"/>
</dbReference>
<feature type="transmembrane region" description="Helical" evidence="11">
    <location>
        <begin position="842"/>
        <end position="864"/>
    </location>
</feature>
<feature type="transmembrane region" description="Helical" evidence="11">
    <location>
        <begin position="924"/>
        <end position="952"/>
    </location>
</feature>
<keyword evidence="7" id="KW-0256">Endoplasmic reticulum</keyword>
<keyword evidence="10" id="KW-0325">Glycoprotein</keyword>
<dbReference type="Gene3D" id="3.40.720.10">
    <property type="entry name" value="Alkaline Phosphatase, subunit A"/>
    <property type="match status" value="1"/>
</dbReference>
<keyword evidence="8 11" id="KW-1133">Transmembrane helix</keyword>
<dbReference type="GO" id="GO:0051267">
    <property type="term" value="F:CP2 mannose-ethanolamine phosphotransferase activity"/>
    <property type="evidence" value="ECO:0007669"/>
    <property type="project" value="TreeGrafter"/>
</dbReference>
<evidence type="ECO:0000256" key="5">
    <source>
        <dbReference type="ARBA" id="ARBA00022679"/>
    </source>
</evidence>
<dbReference type="InterPro" id="IPR002591">
    <property type="entry name" value="Phosphodiest/P_Trfase"/>
</dbReference>
<comment type="pathway">
    <text evidence="2">Glycolipid biosynthesis; glycosylphosphatidylinositol-anchor biosynthesis.</text>
</comment>
<comment type="similarity">
    <text evidence="3">Belongs to the PIGG/PIGN/PIGO family. PIGG subfamily.</text>
</comment>
<evidence type="ECO:0000256" key="7">
    <source>
        <dbReference type="ARBA" id="ARBA00022824"/>
    </source>
</evidence>
<feature type="transmembrane region" description="Helical" evidence="11">
    <location>
        <begin position="524"/>
        <end position="545"/>
    </location>
</feature>
<feature type="transmembrane region" description="Helical" evidence="11">
    <location>
        <begin position="624"/>
        <end position="649"/>
    </location>
</feature>
<reference evidence="13" key="1">
    <citation type="submission" date="2023-03" db="EMBL/GenBank/DDBJ databases">
        <authorList>
            <person name="Julca I."/>
        </authorList>
    </citation>
    <scope>NUCLEOTIDE SEQUENCE</scope>
</reference>
<evidence type="ECO:0000256" key="3">
    <source>
        <dbReference type="ARBA" id="ARBA00005315"/>
    </source>
</evidence>
<accession>A0AAV1DX90</accession>
<proteinExistence type="inferred from homology"/>
<evidence type="ECO:0000256" key="6">
    <source>
        <dbReference type="ARBA" id="ARBA00022692"/>
    </source>
</evidence>
<evidence type="ECO:0000256" key="10">
    <source>
        <dbReference type="ARBA" id="ARBA00023180"/>
    </source>
</evidence>
<feature type="transmembrane region" description="Helical" evidence="11">
    <location>
        <begin position="697"/>
        <end position="716"/>
    </location>
</feature>
<evidence type="ECO:0000313" key="14">
    <source>
        <dbReference type="Proteomes" id="UP001161247"/>
    </source>
</evidence>
<evidence type="ECO:0000256" key="1">
    <source>
        <dbReference type="ARBA" id="ARBA00004477"/>
    </source>
</evidence>
<evidence type="ECO:0000256" key="11">
    <source>
        <dbReference type="SAM" id="Phobius"/>
    </source>
</evidence>
<gene>
    <name evidence="13" type="ORF">OLC1_LOCUS18855</name>
</gene>
<comment type="subcellular location">
    <subcellularLocation>
        <location evidence="1">Endoplasmic reticulum membrane</location>
        <topology evidence="1">Multi-pass membrane protein</topology>
    </subcellularLocation>
</comment>
<feature type="transmembrane region" description="Helical" evidence="11">
    <location>
        <begin position="551"/>
        <end position="566"/>
    </location>
</feature>
<dbReference type="InterPro" id="IPR037674">
    <property type="entry name" value="PIG-G_N"/>
</dbReference>
<keyword evidence="5" id="KW-0808">Transferase</keyword>
<feature type="domain" description="GPI ethanolamine phosphate transferase 2 C-terminal" evidence="12">
    <location>
        <begin position="526"/>
        <end position="947"/>
    </location>
</feature>
<dbReference type="Pfam" id="PF19316">
    <property type="entry name" value="PIGO_PIGG"/>
    <property type="match status" value="1"/>
</dbReference>
<dbReference type="AlphaFoldDB" id="A0AAV1DX90"/>
<dbReference type="FunFam" id="3.40.720.10:FF:000078">
    <property type="entry name" value="GPI ethanolamine phosphate transferase 2 isoform X4"/>
    <property type="match status" value="1"/>
</dbReference>
<evidence type="ECO:0000256" key="2">
    <source>
        <dbReference type="ARBA" id="ARBA00004687"/>
    </source>
</evidence>
<evidence type="ECO:0000256" key="4">
    <source>
        <dbReference type="ARBA" id="ARBA00022502"/>
    </source>
</evidence>
<feature type="transmembrane region" description="Helical" evidence="11">
    <location>
        <begin position="587"/>
        <end position="604"/>
    </location>
</feature>
<dbReference type="GO" id="GO:0006506">
    <property type="term" value="P:GPI anchor biosynthetic process"/>
    <property type="evidence" value="ECO:0007669"/>
    <property type="project" value="UniProtKB-KW"/>
</dbReference>
<feature type="transmembrane region" description="Helical" evidence="11">
    <location>
        <begin position="14"/>
        <end position="37"/>
    </location>
</feature>
<dbReference type="InterPro" id="IPR045687">
    <property type="entry name" value="PIGG/GPI7_C"/>
</dbReference>
<sequence>MEVSKSPSLTCRTLTLLTVSAVVIQIIGLSLFVMGFFPVKSTLSGTSGLESFFPPNLNHSVRDENISALPPAGLFQLYQKLSGVPPSFDRLVFMVIDGLPAEFILGRDGKPPEKVFMEAMPYTQSLLAKGKAMGYHAKAAPPTVTMPRLKAMVSGAIGGYLDVAFNFNTQALLDDNLIEQFTRIGWKIVMLGDDTWIKLFPGKFTRHDGVSSFFVKDTVEVDHNVSRHLNTELNMMDWNLLILHYLGLDHIGHIGGRNSLLMGSKLREMDEVIKMIDRGIIQGQEGNKERTLLMIVSDHGMTESGNHGGSSFEETDSLALFVGPREFGPVSKPNNMANQVDIASTLALLFGVPIPKENVGIVMTEVFKSLTVDEQLRVMELNSWQLFKLLQAQSPNLECKHFKCDVQMDDSGYRISQDYGSVEKMFCCLYLGAATAHESLKSPSTGRTEYDKTFLAYHEFLKTASQWLSSRATDRPSSLLVSGLTALLLSCLIVLGLLFLLVCESDMTKRDQFSRLKIVTRWQLDEIFCLAIVCIIISSMGSSSMVEEEQYVWHFVVSSFYILLLRKVIQSRTLGFMVQTKRDLRRFFPIVVILISGRVLRGWHQGGVNWAHLPDISKWLEQEGSAYISLLQLVSGVLLISTYFFALLSSLRSRKIVVMVISIIYLYPALFILYHIFFQGGKLATTGIGATEMVQRFYAILGFSTVGTLFSIPWMLPLQNSKILRINSHDEITSEHQSKLLLKGLKDTTFVSGWCLMFSWSLLQLLLQQPINSMPLFLISIQMMAAVLYSSRGGTYWAEVAAIYYLGIAGHFGLGNTNNLATIDVAGAFIGVSSHSTTLSGILMFIITYASPLLSLLSMVMYISRKDMCGEVRAKDVGHLLKRNLGFPCLVPLGLNSLILNAYTVVLLLMRNHLFIWSVFSPKYLYVCAATVCVIIGVSIVASSVSYTCLVVSSRRI</sequence>
<dbReference type="Proteomes" id="UP001161247">
    <property type="component" value="Chromosome 6"/>
</dbReference>
<keyword evidence="6 11" id="KW-0812">Transmembrane</keyword>
<keyword evidence="4" id="KW-0337">GPI-anchor biosynthesis</keyword>
<dbReference type="EMBL" id="OX459123">
    <property type="protein sequence ID" value="CAI9111460.1"/>
    <property type="molecule type" value="Genomic_DNA"/>
</dbReference>
<evidence type="ECO:0000313" key="13">
    <source>
        <dbReference type="EMBL" id="CAI9111460.1"/>
    </source>
</evidence>
<dbReference type="GO" id="GO:0005789">
    <property type="term" value="C:endoplasmic reticulum membrane"/>
    <property type="evidence" value="ECO:0007669"/>
    <property type="project" value="UniProtKB-SubCell"/>
</dbReference>
<feature type="transmembrane region" description="Helical" evidence="11">
    <location>
        <begin position="656"/>
        <end position="677"/>
    </location>
</feature>
<dbReference type="PANTHER" id="PTHR23072:SF0">
    <property type="entry name" value="GPI ETHANOLAMINE PHOSPHATE TRANSFERASE 2"/>
    <property type="match status" value="1"/>
</dbReference>
<name>A0AAV1DX90_OLDCO</name>
<dbReference type="InterPro" id="IPR017850">
    <property type="entry name" value="Alkaline_phosphatase_core_sf"/>
</dbReference>
<keyword evidence="9 11" id="KW-0472">Membrane</keyword>
<dbReference type="SUPFAM" id="SSF53649">
    <property type="entry name" value="Alkaline phosphatase-like"/>
    <property type="match status" value="1"/>
</dbReference>
<keyword evidence="14" id="KW-1185">Reference proteome</keyword>
<evidence type="ECO:0000256" key="8">
    <source>
        <dbReference type="ARBA" id="ARBA00022989"/>
    </source>
</evidence>
<dbReference type="PANTHER" id="PTHR23072">
    <property type="entry name" value="PHOSPHATIDYLINOSITOL GLYCAN-RELATED"/>
    <property type="match status" value="1"/>
</dbReference>
<feature type="transmembrane region" description="Helical" evidence="11">
    <location>
        <begin position="479"/>
        <end position="503"/>
    </location>
</feature>
<feature type="transmembrane region" description="Helical" evidence="11">
    <location>
        <begin position="796"/>
        <end position="814"/>
    </location>
</feature>
<evidence type="ECO:0000259" key="12">
    <source>
        <dbReference type="Pfam" id="PF19316"/>
    </source>
</evidence>
<feature type="transmembrane region" description="Helical" evidence="11">
    <location>
        <begin position="885"/>
        <end position="904"/>
    </location>
</feature>
<organism evidence="13 14">
    <name type="scientific">Oldenlandia corymbosa var. corymbosa</name>
    <dbReference type="NCBI Taxonomy" id="529605"/>
    <lineage>
        <taxon>Eukaryota</taxon>
        <taxon>Viridiplantae</taxon>
        <taxon>Streptophyta</taxon>
        <taxon>Embryophyta</taxon>
        <taxon>Tracheophyta</taxon>
        <taxon>Spermatophyta</taxon>
        <taxon>Magnoliopsida</taxon>
        <taxon>eudicotyledons</taxon>
        <taxon>Gunneridae</taxon>
        <taxon>Pentapetalae</taxon>
        <taxon>asterids</taxon>
        <taxon>lamiids</taxon>
        <taxon>Gentianales</taxon>
        <taxon>Rubiaceae</taxon>
        <taxon>Rubioideae</taxon>
        <taxon>Spermacoceae</taxon>
        <taxon>Hedyotis-Oldenlandia complex</taxon>
        <taxon>Oldenlandia</taxon>
    </lineage>
</organism>
<protein>
    <submittedName>
        <fullName evidence="13">OLC1v1011684C3</fullName>
    </submittedName>
</protein>
<dbReference type="CDD" id="cd16024">
    <property type="entry name" value="GPI_EPT_2"/>
    <property type="match status" value="1"/>
</dbReference>